<gene>
    <name evidence="2" type="ORF">J2S23_000692</name>
</gene>
<evidence type="ECO:0000313" key="3">
    <source>
        <dbReference type="Proteomes" id="UP001223079"/>
    </source>
</evidence>
<sequence length="90" mass="10541">MARVVYVQEKASHAGCGCLASILLLWLVFLKSFWRPLLVVFLVLFIWHWLKQTIFKKHQQDFYQISSPYAQDTIRTVKEAEGIDGDEKIK</sequence>
<reference evidence="2 3" key="1">
    <citation type="submission" date="2023-07" db="EMBL/GenBank/DDBJ databases">
        <title>Genomic Encyclopedia of Type Strains, Phase IV (KMG-IV): sequencing the most valuable type-strain genomes for metagenomic binning, comparative biology and taxonomic classification.</title>
        <authorList>
            <person name="Goeker M."/>
        </authorList>
    </citation>
    <scope>NUCLEOTIDE SEQUENCE [LARGE SCALE GENOMIC DNA]</scope>
    <source>
        <strain evidence="2 3">DSM 105143</strain>
    </source>
</reference>
<feature type="transmembrane region" description="Helical" evidence="1">
    <location>
        <begin position="12"/>
        <end position="28"/>
    </location>
</feature>
<name>A0ABT9YRB4_9STRE</name>
<organism evidence="2 3">
    <name type="scientific">Streptococcus moroccensis</name>
    <dbReference type="NCBI Taxonomy" id="1451356"/>
    <lineage>
        <taxon>Bacteria</taxon>
        <taxon>Bacillati</taxon>
        <taxon>Bacillota</taxon>
        <taxon>Bacilli</taxon>
        <taxon>Lactobacillales</taxon>
        <taxon>Streptococcaceae</taxon>
        <taxon>Streptococcus</taxon>
    </lineage>
</organism>
<comment type="caution">
    <text evidence="2">The sequence shown here is derived from an EMBL/GenBank/DDBJ whole genome shotgun (WGS) entry which is preliminary data.</text>
</comment>
<feature type="transmembrane region" description="Helical" evidence="1">
    <location>
        <begin position="34"/>
        <end position="50"/>
    </location>
</feature>
<proteinExistence type="predicted"/>
<keyword evidence="1" id="KW-0472">Membrane</keyword>
<keyword evidence="1" id="KW-1133">Transmembrane helix</keyword>
<dbReference type="EMBL" id="JAUSTM010000005">
    <property type="protein sequence ID" value="MDQ0222141.1"/>
    <property type="molecule type" value="Genomic_DNA"/>
</dbReference>
<accession>A0ABT9YRB4</accession>
<evidence type="ECO:0000313" key="2">
    <source>
        <dbReference type="EMBL" id="MDQ0222141.1"/>
    </source>
</evidence>
<keyword evidence="1" id="KW-0812">Transmembrane</keyword>
<dbReference type="RefSeq" id="WP_307121361.1">
    <property type="nucleotide sequence ID" value="NZ_JAUSTM010000005.1"/>
</dbReference>
<protein>
    <submittedName>
        <fullName evidence="2">Uncharacterized protein</fullName>
    </submittedName>
</protein>
<dbReference type="Proteomes" id="UP001223079">
    <property type="component" value="Unassembled WGS sequence"/>
</dbReference>
<keyword evidence="3" id="KW-1185">Reference proteome</keyword>
<evidence type="ECO:0000256" key="1">
    <source>
        <dbReference type="SAM" id="Phobius"/>
    </source>
</evidence>